<dbReference type="PROSITE" id="PS51186">
    <property type="entry name" value="GNAT"/>
    <property type="match status" value="1"/>
</dbReference>
<dbReference type="PANTHER" id="PTHR43877">
    <property type="entry name" value="AMINOALKYLPHOSPHONATE N-ACETYLTRANSFERASE-RELATED-RELATED"/>
    <property type="match status" value="1"/>
</dbReference>
<reference evidence="4 5" key="1">
    <citation type="submission" date="2020-04" db="EMBL/GenBank/DDBJ databases">
        <title>Genome sequencing of novel species.</title>
        <authorList>
            <person name="Heo J."/>
            <person name="Kim S.-J."/>
            <person name="Kim J.-S."/>
            <person name="Hong S.-B."/>
            <person name="Kwon S.-W."/>
        </authorList>
    </citation>
    <scope>NUCLEOTIDE SEQUENCE [LARGE SCALE GENOMIC DNA]</scope>
    <source>
        <strain evidence="4 5">GN2-R2</strain>
    </source>
</reference>
<organism evidence="4 5">
    <name type="scientific">Massilia forsythiae</name>
    <dbReference type="NCBI Taxonomy" id="2728020"/>
    <lineage>
        <taxon>Bacteria</taxon>
        <taxon>Pseudomonadati</taxon>
        <taxon>Pseudomonadota</taxon>
        <taxon>Betaproteobacteria</taxon>
        <taxon>Burkholderiales</taxon>
        <taxon>Oxalobacteraceae</taxon>
        <taxon>Telluria group</taxon>
        <taxon>Massilia</taxon>
    </lineage>
</organism>
<dbReference type="CDD" id="cd04301">
    <property type="entry name" value="NAT_SF"/>
    <property type="match status" value="1"/>
</dbReference>
<dbReference type="Gene3D" id="3.40.630.30">
    <property type="match status" value="1"/>
</dbReference>
<keyword evidence="2" id="KW-0012">Acyltransferase</keyword>
<dbReference type="KEGG" id="mfy:HH212_01340"/>
<dbReference type="SUPFAM" id="SSF55729">
    <property type="entry name" value="Acyl-CoA N-acyltransferases (Nat)"/>
    <property type="match status" value="1"/>
</dbReference>
<gene>
    <name evidence="4" type="ORF">HH212_01340</name>
</gene>
<dbReference type="GO" id="GO:0016747">
    <property type="term" value="F:acyltransferase activity, transferring groups other than amino-acyl groups"/>
    <property type="evidence" value="ECO:0007669"/>
    <property type="project" value="InterPro"/>
</dbReference>
<evidence type="ECO:0000313" key="5">
    <source>
        <dbReference type="Proteomes" id="UP000502415"/>
    </source>
</evidence>
<sequence>MSITIRHVLAVSERELAGLAALLADCVEGGASVGFMQPLEAQQATAFWRAVAQDVKEGRRALLVAQDGERIVGTVQLALAQPDNQGHRADLCKMLVASGARRQGVGAALLDAAERVGRDLRKTLLVLDTANADAERLYERAGWQRVGTIPGYALWPQGGSCATTYFYRELGSA</sequence>
<dbReference type="InterPro" id="IPR016181">
    <property type="entry name" value="Acyl_CoA_acyltransferase"/>
</dbReference>
<dbReference type="Pfam" id="PF00583">
    <property type="entry name" value="Acetyltransf_1"/>
    <property type="match status" value="1"/>
</dbReference>
<evidence type="ECO:0000256" key="2">
    <source>
        <dbReference type="ARBA" id="ARBA00023315"/>
    </source>
</evidence>
<dbReference type="EMBL" id="CP051685">
    <property type="protein sequence ID" value="QJD98849.1"/>
    <property type="molecule type" value="Genomic_DNA"/>
</dbReference>
<keyword evidence="1 4" id="KW-0808">Transferase</keyword>
<accession>A0A7Z2VTW4</accession>
<dbReference type="AlphaFoldDB" id="A0A7Z2VTW4"/>
<evidence type="ECO:0000313" key="4">
    <source>
        <dbReference type="EMBL" id="QJD98849.1"/>
    </source>
</evidence>
<evidence type="ECO:0000256" key="1">
    <source>
        <dbReference type="ARBA" id="ARBA00022679"/>
    </source>
</evidence>
<evidence type="ECO:0000259" key="3">
    <source>
        <dbReference type="PROSITE" id="PS51186"/>
    </source>
</evidence>
<proteinExistence type="predicted"/>
<dbReference type="Proteomes" id="UP000502415">
    <property type="component" value="Chromosome"/>
</dbReference>
<feature type="domain" description="N-acetyltransferase" evidence="3">
    <location>
        <begin position="6"/>
        <end position="171"/>
    </location>
</feature>
<dbReference type="RefSeq" id="WP_169433746.1">
    <property type="nucleotide sequence ID" value="NZ_CP051685.1"/>
</dbReference>
<dbReference type="PANTHER" id="PTHR43877:SF2">
    <property type="entry name" value="AMINOALKYLPHOSPHONATE N-ACETYLTRANSFERASE-RELATED"/>
    <property type="match status" value="1"/>
</dbReference>
<name>A0A7Z2VTW4_9BURK</name>
<dbReference type="InterPro" id="IPR000182">
    <property type="entry name" value="GNAT_dom"/>
</dbReference>
<keyword evidence="5" id="KW-1185">Reference proteome</keyword>
<protein>
    <submittedName>
        <fullName evidence="4">GNAT family N-acetyltransferase</fullName>
    </submittedName>
</protein>
<dbReference type="InterPro" id="IPR050832">
    <property type="entry name" value="Bact_Acetyltransf"/>
</dbReference>